<dbReference type="Proteomes" id="UP001341840">
    <property type="component" value="Unassembled WGS sequence"/>
</dbReference>
<keyword evidence="8" id="KW-1185">Reference proteome</keyword>
<dbReference type="SMART" id="SM00774">
    <property type="entry name" value="WRKY"/>
    <property type="match status" value="1"/>
</dbReference>
<keyword evidence="5" id="KW-0539">Nucleus</keyword>
<sequence>MEEVLNSIIQACELAKKFESKLLLPNMASSSSCSSSITNIQPDILVSSIDEVVKAFIGAKEKLLLTGMNNNLMGASSSSSFAPLFMHEAQQMGASSFSIMMQEWMKSSTTSYAHTMDQLMLQMQQHHHQHRERQQGRLFDVRAVLSCGRGMDPQKLRNVEGSSVEKSMKGFELEVSPSRPRKRKNDAEKRIVNLPAQQLGNTEIPMEDGFTWRKYGQKEILGSKYQRWSELHLGSNPTERSTRDQKLLKKEQDVSFVLSGRSESKEMVNIFKIIMYLQSTVSIYPISSDPG</sequence>
<dbReference type="InterPro" id="IPR056777">
    <property type="entry name" value="Ycf2_N"/>
</dbReference>
<dbReference type="InterPro" id="IPR036576">
    <property type="entry name" value="WRKY_dom_sf"/>
</dbReference>
<dbReference type="EMBL" id="JASCZI010181618">
    <property type="protein sequence ID" value="MED6184924.1"/>
    <property type="molecule type" value="Genomic_DNA"/>
</dbReference>
<evidence type="ECO:0000259" key="6">
    <source>
        <dbReference type="SMART" id="SM00774"/>
    </source>
</evidence>
<dbReference type="SUPFAM" id="SSF118290">
    <property type="entry name" value="WRKY DNA-binding domain"/>
    <property type="match status" value="1"/>
</dbReference>
<evidence type="ECO:0000256" key="2">
    <source>
        <dbReference type="ARBA" id="ARBA00023015"/>
    </source>
</evidence>
<reference evidence="7 8" key="1">
    <citation type="journal article" date="2023" name="Plants (Basel)">
        <title>Bridging the Gap: Combining Genomics and Transcriptomics Approaches to Understand Stylosanthes scabra, an Orphan Legume from the Brazilian Caatinga.</title>
        <authorList>
            <person name="Ferreira-Neto J.R.C."/>
            <person name="da Silva M.D."/>
            <person name="Binneck E."/>
            <person name="de Melo N.F."/>
            <person name="da Silva R.H."/>
            <person name="de Melo A.L.T.M."/>
            <person name="Pandolfi V."/>
            <person name="Bustamante F.O."/>
            <person name="Brasileiro-Vidal A.C."/>
            <person name="Benko-Iseppon A.M."/>
        </authorList>
    </citation>
    <scope>NUCLEOTIDE SEQUENCE [LARGE SCALE GENOMIC DNA]</scope>
    <source>
        <tissue evidence="7">Leaves</tissue>
    </source>
</reference>
<evidence type="ECO:0000256" key="3">
    <source>
        <dbReference type="ARBA" id="ARBA00023125"/>
    </source>
</evidence>
<dbReference type="Gene3D" id="2.20.25.80">
    <property type="entry name" value="WRKY domain"/>
    <property type="match status" value="1"/>
</dbReference>
<comment type="caution">
    <text evidence="7">The sequence shown here is derived from an EMBL/GenBank/DDBJ whole genome shotgun (WGS) entry which is preliminary data.</text>
</comment>
<evidence type="ECO:0000313" key="8">
    <source>
        <dbReference type="Proteomes" id="UP001341840"/>
    </source>
</evidence>
<evidence type="ECO:0000313" key="7">
    <source>
        <dbReference type="EMBL" id="MED6184924.1"/>
    </source>
</evidence>
<keyword evidence="2" id="KW-0805">Transcription regulation</keyword>
<feature type="domain" description="WRKY" evidence="6">
    <location>
        <begin position="206"/>
        <end position="251"/>
    </location>
</feature>
<dbReference type="InterPro" id="IPR044810">
    <property type="entry name" value="WRKY_plant"/>
</dbReference>
<organism evidence="7 8">
    <name type="scientific">Stylosanthes scabra</name>
    <dbReference type="NCBI Taxonomy" id="79078"/>
    <lineage>
        <taxon>Eukaryota</taxon>
        <taxon>Viridiplantae</taxon>
        <taxon>Streptophyta</taxon>
        <taxon>Embryophyta</taxon>
        <taxon>Tracheophyta</taxon>
        <taxon>Spermatophyta</taxon>
        <taxon>Magnoliopsida</taxon>
        <taxon>eudicotyledons</taxon>
        <taxon>Gunneridae</taxon>
        <taxon>Pentapetalae</taxon>
        <taxon>rosids</taxon>
        <taxon>fabids</taxon>
        <taxon>Fabales</taxon>
        <taxon>Fabaceae</taxon>
        <taxon>Papilionoideae</taxon>
        <taxon>50 kb inversion clade</taxon>
        <taxon>dalbergioids sensu lato</taxon>
        <taxon>Dalbergieae</taxon>
        <taxon>Pterocarpus clade</taxon>
        <taxon>Stylosanthes</taxon>
    </lineage>
</organism>
<name>A0ABU6WGI1_9FABA</name>
<dbReference type="PANTHER" id="PTHR32096:SF146">
    <property type="entry name" value="WRKY TRANSCRIPTION FACTOR 19-RELATED"/>
    <property type="match status" value="1"/>
</dbReference>
<evidence type="ECO:0000256" key="4">
    <source>
        <dbReference type="ARBA" id="ARBA00023163"/>
    </source>
</evidence>
<evidence type="ECO:0000256" key="1">
    <source>
        <dbReference type="ARBA" id="ARBA00004123"/>
    </source>
</evidence>
<dbReference type="InterPro" id="IPR003657">
    <property type="entry name" value="WRKY_dom"/>
</dbReference>
<dbReference type="PANTHER" id="PTHR32096">
    <property type="entry name" value="WRKY TRANSCRIPTION FACTOR 30-RELATED-RELATED"/>
    <property type="match status" value="1"/>
</dbReference>
<protein>
    <submittedName>
        <fullName evidence="7">WRKY Transcription Factor</fullName>
    </submittedName>
</protein>
<comment type="subcellular location">
    <subcellularLocation>
        <location evidence="1">Nucleus</location>
    </subcellularLocation>
</comment>
<gene>
    <name evidence="7" type="primary">WRKY55_2</name>
    <name evidence="7" type="ORF">PIB30_052128</name>
</gene>
<dbReference type="Pfam" id="PF05695">
    <property type="entry name" value="Ycf2"/>
    <property type="match status" value="1"/>
</dbReference>
<evidence type="ECO:0000256" key="5">
    <source>
        <dbReference type="ARBA" id="ARBA00023242"/>
    </source>
</evidence>
<keyword evidence="4" id="KW-0804">Transcription</keyword>
<accession>A0ABU6WGI1</accession>
<keyword evidence="3" id="KW-0238">DNA-binding</keyword>
<proteinExistence type="predicted"/>